<accession>A0ABP5DMG0</accession>
<gene>
    <name evidence="2" type="ORF">GCM10009838_48550</name>
</gene>
<dbReference type="RefSeq" id="WP_344659396.1">
    <property type="nucleotide sequence ID" value="NZ_BAAAQM010000028.1"/>
</dbReference>
<keyword evidence="1" id="KW-1133">Transmembrane helix</keyword>
<feature type="transmembrane region" description="Helical" evidence="1">
    <location>
        <begin position="12"/>
        <end position="33"/>
    </location>
</feature>
<reference evidence="3" key="1">
    <citation type="journal article" date="2019" name="Int. J. Syst. Evol. Microbiol.">
        <title>The Global Catalogue of Microorganisms (GCM) 10K type strain sequencing project: providing services to taxonomists for standard genome sequencing and annotation.</title>
        <authorList>
            <consortium name="The Broad Institute Genomics Platform"/>
            <consortium name="The Broad Institute Genome Sequencing Center for Infectious Disease"/>
            <person name="Wu L."/>
            <person name="Ma J."/>
        </authorList>
    </citation>
    <scope>NUCLEOTIDE SEQUENCE [LARGE SCALE GENOMIC DNA]</scope>
    <source>
        <strain evidence="3">JCM 16013</strain>
    </source>
</reference>
<keyword evidence="1" id="KW-0472">Membrane</keyword>
<organism evidence="2 3">
    <name type="scientific">Catenulispora subtropica</name>
    <dbReference type="NCBI Taxonomy" id="450798"/>
    <lineage>
        <taxon>Bacteria</taxon>
        <taxon>Bacillati</taxon>
        <taxon>Actinomycetota</taxon>
        <taxon>Actinomycetes</taxon>
        <taxon>Catenulisporales</taxon>
        <taxon>Catenulisporaceae</taxon>
        <taxon>Catenulispora</taxon>
    </lineage>
</organism>
<evidence type="ECO:0000256" key="1">
    <source>
        <dbReference type="SAM" id="Phobius"/>
    </source>
</evidence>
<name>A0ABP5DMG0_9ACTN</name>
<feature type="transmembrane region" description="Helical" evidence="1">
    <location>
        <begin position="75"/>
        <end position="99"/>
    </location>
</feature>
<dbReference type="Proteomes" id="UP001499854">
    <property type="component" value="Unassembled WGS sequence"/>
</dbReference>
<proteinExistence type="predicted"/>
<sequence length="133" mass="13776">MARKRPPRPFKLRDEVCVAFLAPALTAGISGLATHQTALAVAAVTSIGLTSALVATITGVILMRRGAGIQPRRRLLRSLTAGLVAGVIGAAAGLAASGWLSRLSIDLPLSAVLAATIITWRWHGSAANREDFA</sequence>
<feature type="transmembrane region" description="Helical" evidence="1">
    <location>
        <begin position="105"/>
        <end position="122"/>
    </location>
</feature>
<evidence type="ECO:0000313" key="2">
    <source>
        <dbReference type="EMBL" id="GAA1981564.1"/>
    </source>
</evidence>
<protein>
    <submittedName>
        <fullName evidence="2">Uncharacterized protein</fullName>
    </submittedName>
</protein>
<evidence type="ECO:0000313" key="3">
    <source>
        <dbReference type="Proteomes" id="UP001499854"/>
    </source>
</evidence>
<keyword evidence="1" id="KW-0812">Transmembrane</keyword>
<dbReference type="EMBL" id="BAAAQM010000028">
    <property type="protein sequence ID" value="GAA1981564.1"/>
    <property type="molecule type" value="Genomic_DNA"/>
</dbReference>
<keyword evidence="3" id="KW-1185">Reference proteome</keyword>
<comment type="caution">
    <text evidence="2">The sequence shown here is derived from an EMBL/GenBank/DDBJ whole genome shotgun (WGS) entry which is preliminary data.</text>
</comment>
<feature type="transmembrane region" description="Helical" evidence="1">
    <location>
        <begin position="39"/>
        <end position="63"/>
    </location>
</feature>